<evidence type="ECO:0008006" key="3">
    <source>
        <dbReference type="Google" id="ProtNLM"/>
    </source>
</evidence>
<sequence length="94" mass="11094">MDSLQISTYWADTHYNQNSKLSQLSRYKKSFLKRKSYIFLTNTQLPSVYTRHVQRCSINLFLKHYTLAVSLFSQMYIKPGSIYAFDLPLQSSLE</sequence>
<evidence type="ECO:0000313" key="2">
    <source>
        <dbReference type="Proteomes" id="UP000824782"/>
    </source>
</evidence>
<dbReference type="EMBL" id="WNYA01000007">
    <property type="protein sequence ID" value="KAG8564011.1"/>
    <property type="molecule type" value="Genomic_DNA"/>
</dbReference>
<evidence type="ECO:0000313" key="1">
    <source>
        <dbReference type="EMBL" id="KAG8564011.1"/>
    </source>
</evidence>
<dbReference type="AlphaFoldDB" id="A0AAV7AS00"/>
<reference evidence="1" key="1">
    <citation type="thesis" date="2020" institute="ProQuest LLC" country="789 East Eisenhower Parkway, Ann Arbor, MI, USA">
        <title>Comparative Genomics and Chromosome Evolution.</title>
        <authorList>
            <person name="Mudd A.B."/>
        </authorList>
    </citation>
    <scope>NUCLEOTIDE SEQUENCE</scope>
    <source>
        <strain evidence="1">237g6f4</strain>
        <tissue evidence="1">Blood</tissue>
    </source>
</reference>
<comment type="caution">
    <text evidence="1">The sequence shown here is derived from an EMBL/GenBank/DDBJ whole genome shotgun (WGS) entry which is preliminary data.</text>
</comment>
<proteinExistence type="predicted"/>
<keyword evidence="2" id="KW-1185">Reference proteome</keyword>
<organism evidence="1 2">
    <name type="scientific">Engystomops pustulosus</name>
    <name type="common">Tungara frog</name>
    <name type="synonym">Physalaemus pustulosus</name>
    <dbReference type="NCBI Taxonomy" id="76066"/>
    <lineage>
        <taxon>Eukaryota</taxon>
        <taxon>Metazoa</taxon>
        <taxon>Chordata</taxon>
        <taxon>Craniata</taxon>
        <taxon>Vertebrata</taxon>
        <taxon>Euteleostomi</taxon>
        <taxon>Amphibia</taxon>
        <taxon>Batrachia</taxon>
        <taxon>Anura</taxon>
        <taxon>Neobatrachia</taxon>
        <taxon>Hyloidea</taxon>
        <taxon>Leptodactylidae</taxon>
        <taxon>Leiuperinae</taxon>
        <taxon>Engystomops</taxon>
    </lineage>
</organism>
<accession>A0AAV7AS00</accession>
<gene>
    <name evidence="1" type="ORF">GDO81_016286</name>
</gene>
<name>A0AAV7AS00_ENGPU</name>
<protein>
    <recommendedName>
        <fullName evidence="3">Maturase K</fullName>
    </recommendedName>
</protein>
<dbReference type="Proteomes" id="UP000824782">
    <property type="component" value="Unassembled WGS sequence"/>
</dbReference>